<proteinExistence type="predicted"/>
<reference evidence="8 9" key="1">
    <citation type="submission" date="2021-11" db="EMBL/GenBank/DDBJ databases">
        <title>Genome sequence.</title>
        <authorList>
            <person name="Sun Q."/>
        </authorList>
    </citation>
    <scope>NUCLEOTIDE SEQUENCE [LARGE SCALE GENOMIC DNA]</scope>
    <source>
        <strain evidence="8 9">KCTC 12005</strain>
    </source>
</reference>
<keyword evidence="3" id="KW-1003">Cell membrane</keyword>
<comment type="caution">
    <text evidence="8">The sequence shown here is derived from an EMBL/GenBank/DDBJ whole genome shotgun (WGS) entry which is preliminary data.</text>
</comment>
<dbReference type="Proteomes" id="UP001199260">
    <property type="component" value="Unassembled WGS sequence"/>
</dbReference>
<feature type="transmembrane region" description="Helical" evidence="7">
    <location>
        <begin position="123"/>
        <end position="144"/>
    </location>
</feature>
<comment type="subcellular location">
    <subcellularLocation>
        <location evidence="1">Membrane</location>
        <topology evidence="1">Multi-pass membrane protein</topology>
    </subcellularLocation>
</comment>
<accession>A0AAW4XZR5</accession>
<keyword evidence="9" id="KW-1185">Reference proteome</keyword>
<keyword evidence="2" id="KW-0813">Transport</keyword>
<evidence type="ECO:0000313" key="8">
    <source>
        <dbReference type="EMBL" id="MCD2167169.1"/>
    </source>
</evidence>
<evidence type="ECO:0000256" key="6">
    <source>
        <dbReference type="ARBA" id="ARBA00023136"/>
    </source>
</evidence>
<feature type="transmembrane region" description="Helical" evidence="7">
    <location>
        <begin position="165"/>
        <end position="183"/>
    </location>
</feature>
<organism evidence="8 9">
    <name type="scientific">Comamonas koreensis</name>
    <dbReference type="NCBI Taxonomy" id="160825"/>
    <lineage>
        <taxon>Bacteria</taxon>
        <taxon>Pseudomonadati</taxon>
        <taxon>Pseudomonadota</taxon>
        <taxon>Betaproteobacteria</taxon>
        <taxon>Burkholderiales</taxon>
        <taxon>Comamonadaceae</taxon>
        <taxon>Comamonas</taxon>
    </lineage>
</organism>
<evidence type="ECO:0000256" key="2">
    <source>
        <dbReference type="ARBA" id="ARBA00022448"/>
    </source>
</evidence>
<keyword evidence="4 7" id="KW-0812">Transmembrane</keyword>
<feature type="transmembrane region" description="Helical" evidence="7">
    <location>
        <begin position="296"/>
        <end position="316"/>
    </location>
</feature>
<dbReference type="Pfam" id="PF03547">
    <property type="entry name" value="Mem_trans"/>
    <property type="match status" value="1"/>
</dbReference>
<evidence type="ECO:0000256" key="1">
    <source>
        <dbReference type="ARBA" id="ARBA00004141"/>
    </source>
</evidence>
<feature type="transmembrane region" description="Helical" evidence="7">
    <location>
        <begin position="61"/>
        <end position="83"/>
    </location>
</feature>
<dbReference type="EMBL" id="JAJNCT010000025">
    <property type="protein sequence ID" value="MCD2167169.1"/>
    <property type="molecule type" value="Genomic_DNA"/>
</dbReference>
<sequence>MLSVFLVTFPFFALVLCGFVATRRGIFPLQAIAGVNAFVLYFALPCMLYKAGSSLPFAQLMNLPILLLYVLCQFLLVAGCVAASRLRGMDWNNSAFGALVTAFPNTGFMGLPLLVALLGDAAAGPAIVTMLVDMVFTTSLCLALSRMDGAAGNARAALLKALKGVLTNPMPWAILLGALASFMEWKLPQALDQTTGLLGSAATPVALFAVGAVLARSKMVEEEYAAPASYVPLALVKLFVHPLLVLGLGHAAMAAGLPIHPFALLVVALVAALPSASNVTLLAGRYGAHNGRIAHIILVSTALAFVSFSAAVTWLVEIPGTGS</sequence>
<evidence type="ECO:0000256" key="3">
    <source>
        <dbReference type="ARBA" id="ARBA00022475"/>
    </source>
</evidence>
<feature type="transmembrane region" description="Helical" evidence="7">
    <location>
        <begin position="262"/>
        <end position="284"/>
    </location>
</feature>
<dbReference type="InterPro" id="IPR004776">
    <property type="entry name" value="Mem_transp_PIN-like"/>
</dbReference>
<evidence type="ECO:0000256" key="5">
    <source>
        <dbReference type="ARBA" id="ARBA00022989"/>
    </source>
</evidence>
<evidence type="ECO:0000313" key="9">
    <source>
        <dbReference type="Proteomes" id="UP001199260"/>
    </source>
</evidence>
<dbReference type="GO" id="GO:0016020">
    <property type="term" value="C:membrane"/>
    <property type="evidence" value="ECO:0007669"/>
    <property type="project" value="UniProtKB-SubCell"/>
</dbReference>
<dbReference type="GO" id="GO:0055085">
    <property type="term" value="P:transmembrane transport"/>
    <property type="evidence" value="ECO:0007669"/>
    <property type="project" value="InterPro"/>
</dbReference>
<evidence type="ECO:0000256" key="7">
    <source>
        <dbReference type="SAM" id="Phobius"/>
    </source>
</evidence>
<feature type="transmembrane region" description="Helical" evidence="7">
    <location>
        <begin position="95"/>
        <end position="117"/>
    </location>
</feature>
<keyword evidence="6 7" id="KW-0472">Membrane</keyword>
<dbReference type="AlphaFoldDB" id="A0AAW4XZR5"/>
<protein>
    <submittedName>
        <fullName evidence="8">AEC family transporter</fullName>
    </submittedName>
</protein>
<dbReference type="PANTHER" id="PTHR36838:SF1">
    <property type="entry name" value="SLR1864 PROTEIN"/>
    <property type="match status" value="1"/>
</dbReference>
<name>A0AAW4XZR5_9BURK</name>
<feature type="transmembrane region" description="Helical" evidence="7">
    <location>
        <begin position="235"/>
        <end position="256"/>
    </location>
</feature>
<dbReference type="RefSeq" id="WP_230778634.1">
    <property type="nucleotide sequence ID" value="NZ_JAJNCT010000025.1"/>
</dbReference>
<keyword evidence="5 7" id="KW-1133">Transmembrane helix</keyword>
<feature type="transmembrane region" description="Helical" evidence="7">
    <location>
        <begin position="195"/>
        <end position="215"/>
    </location>
</feature>
<evidence type="ECO:0000256" key="4">
    <source>
        <dbReference type="ARBA" id="ARBA00022692"/>
    </source>
</evidence>
<gene>
    <name evidence="8" type="ORF">LPW39_18775</name>
</gene>
<dbReference type="PANTHER" id="PTHR36838">
    <property type="entry name" value="AUXIN EFFLUX CARRIER FAMILY PROTEIN"/>
    <property type="match status" value="1"/>
</dbReference>